<dbReference type="EMBL" id="JQGA01001543">
    <property type="protein sequence ID" value="KGO64937.1"/>
    <property type="molecule type" value="Genomic_DNA"/>
</dbReference>
<dbReference type="OrthoDB" id="424974at2759"/>
<evidence type="ECO:0000313" key="2">
    <source>
        <dbReference type="Proteomes" id="UP000030104"/>
    </source>
</evidence>
<protein>
    <submittedName>
        <fullName evidence="1">Uncharacterized protein</fullName>
    </submittedName>
</protein>
<dbReference type="HOGENOM" id="CLU_3359893_0_0_1"/>
<accession>A0A0A2KAS4</accession>
<organism evidence="1 2">
    <name type="scientific">Penicillium italicum</name>
    <name type="common">Blue mold</name>
    <dbReference type="NCBI Taxonomy" id="40296"/>
    <lineage>
        <taxon>Eukaryota</taxon>
        <taxon>Fungi</taxon>
        <taxon>Dikarya</taxon>
        <taxon>Ascomycota</taxon>
        <taxon>Pezizomycotina</taxon>
        <taxon>Eurotiomycetes</taxon>
        <taxon>Eurotiomycetidae</taxon>
        <taxon>Eurotiales</taxon>
        <taxon>Aspergillaceae</taxon>
        <taxon>Penicillium</taxon>
    </lineage>
</organism>
<name>A0A0A2KAS4_PENIT</name>
<comment type="caution">
    <text evidence="1">The sequence shown here is derived from an EMBL/GenBank/DDBJ whole genome shotgun (WGS) entry which is preliminary data.</text>
</comment>
<dbReference type="PhylomeDB" id="A0A0A2KAS4"/>
<sequence>MHPTRRSYTVDQCVHKLDNARSASNDDYLKVLHNRI</sequence>
<evidence type="ECO:0000313" key="1">
    <source>
        <dbReference type="EMBL" id="KGO64937.1"/>
    </source>
</evidence>
<proteinExistence type="predicted"/>
<dbReference type="STRING" id="40296.A0A0A2KAS4"/>
<keyword evidence="2" id="KW-1185">Reference proteome</keyword>
<reference evidence="1 2" key="1">
    <citation type="journal article" date="2015" name="Mol. Plant Microbe Interact.">
        <title>Genome, transcriptome, and functional analyses of Penicillium expansum provide new insights into secondary metabolism and pathogenicity.</title>
        <authorList>
            <person name="Ballester A.R."/>
            <person name="Marcet-Houben M."/>
            <person name="Levin E."/>
            <person name="Sela N."/>
            <person name="Selma-Lazaro C."/>
            <person name="Carmona L."/>
            <person name="Wisniewski M."/>
            <person name="Droby S."/>
            <person name="Gonzalez-Candelas L."/>
            <person name="Gabaldon T."/>
        </authorList>
    </citation>
    <scope>NUCLEOTIDE SEQUENCE [LARGE SCALE GENOMIC DNA]</scope>
    <source>
        <strain evidence="1 2">PHI-1</strain>
    </source>
</reference>
<dbReference type="AlphaFoldDB" id="A0A0A2KAS4"/>
<gene>
    <name evidence="1" type="ORF">PITC_041560</name>
</gene>
<dbReference type="Proteomes" id="UP000030104">
    <property type="component" value="Unassembled WGS sequence"/>
</dbReference>